<comment type="caution">
    <text evidence="1">The sequence shown here is derived from an EMBL/GenBank/DDBJ whole genome shotgun (WGS) entry which is preliminary data.</text>
</comment>
<keyword evidence="2" id="KW-1185">Reference proteome</keyword>
<gene>
    <name evidence="1" type="ORF">DJ52_07625</name>
</gene>
<dbReference type="Proteomes" id="UP000238924">
    <property type="component" value="Unassembled WGS sequence"/>
</dbReference>
<organism evidence="1 2">
    <name type="scientific">Brachyspira murdochii</name>
    <dbReference type="NCBI Taxonomy" id="84378"/>
    <lineage>
        <taxon>Bacteria</taxon>
        <taxon>Pseudomonadati</taxon>
        <taxon>Spirochaetota</taxon>
        <taxon>Spirochaetia</taxon>
        <taxon>Brachyspirales</taxon>
        <taxon>Brachyspiraceae</taxon>
        <taxon>Brachyspira</taxon>
    </lineage>
</organism>
<accession>A0ABX5B5A1</accession>
<feature type="non-terminal residue" evidence="1">
    <location>
        <position position="1"/>
    </location>
</feature>
<sequence>IGIEDLHEEYDTVIINNFVEEAIKPLDYVLEDKRKSADYSINIYMMDDINSNSNKYRVINIVQTIGKIYEIKGSIVDNIIDRIKSDYEPSINNKYNIDEYSDNIKEFKDLLQKEFENIYTSKVLEKDISNLNIDYHNILILARRL</sequence>
<dbReference type="EMBL" id="JJMJ01000118">
    <property type="protein sequence ID" value="PPS21984.1"/>
    <property type="molecule type" value="Genomic_DNA"/>
</dbReference>
<evidence type="ECO:0000313" key="2">
    <source>
        <dbReference type="Proteomes" id="UP000238924"/>
    </source>
</evidence>
<reference evidence="1 2" key="1">
    <citation type="submission" date="2014-04" db="EMBL/GenBank/DDBJ databases">
        <title>Whole genome sequence of 'Brachyspira hampsonii' D13-03603F2.</title>
        <authorList>
            <person name="Patterson A.H."/>
            <person name="Chaban B."/>
            <person name="Fernando C."/>
            <person name="Harding J.C."/>
            <person name="Hill J.E."/>
        </authorList>
    </citation>
    <scope>NUCLEOTIDE SEQUENCE [LARGE SCALE GENOMIC DNA]</scope>
    <source>
        <strain evidence="1 2">D13-03603F2</strain>
    </source>
</reference>
<name>A0ABX5B5A1_9SPIR</name>
<evidence type="ECO:0000313" key="1">
    <source>
        <dbReference type="EMBL" id="PPS21984.1"/>
    </source>
</evidence>
<proteinExistence type="predicted"/>
<protein>
    <submittedName>
        <fullName evidence="1">Uncharacterized protein</fullName>
    </submittedName>
</protein>